<reference evidence="2" key="1">
    <citation type="submission" date="2023-07" db="EMBL/GenBank/DDBJ databases">
        <authorList>
            <person name="Kim M.K."/>
        </authorList>
    </citation>
    <scope>NUCLEOTIDE SEQUENCE</scope>
    <source>
        <strain evidence="2">CA1-15</strain>
    </source>
</reference>
<dbReference type="Proteomes" id="UP001176468">
    <property type="component" value="Unassembled WGS sequence"/>
</dbReference>
<accession>A0ABT9A4I9</accession>
<protein>
    <submittedName>
        <fullName evidence="2">CaiB/BaiF CoA-transferase family protein</fullName>
    </submittedName>
</protein>
<dbReference type="InterPro" id="IPR003673">
    <property type="entry name" value="CoA-Trfase_fam_III"/>
</dbReference>
<dbReference type="PANTHER" id="PTHR48207">
    <property type="entry name" value="SUCCINATE--HYDROXYMETHYLGLUTARATE COA-TRANSFERASE"/>
    <property type="match status" value="1"/>
</dbReference>
<dbReference type="InterPro" id="IPR050483">
    <property type="entry name" value="CoA-transferase_III_domain"/>
</dbReference>
<dbReference type="InterPro" id="IPR023606">
    <property type="entry name" value="CoA-Trfase_III_dom_1_sf"/>
</dbReference>
<evidence type="ECO:0000313" key="2">
    <source>
        <dbReference type="EMBL" id="MDO7843637.1"/>
    </source>
</evidence>
<evidence type="ECO:0000256" key="1">
    <source>
        <dbReference type="ARBA" id="ARBA00022679"/>
    </source>
</evidence>
<dbReference type="Gene3D" id="3.30.1540.10">
    <property type="entry name" value="formyl-coa transferase, domain 3"/>
    <property type="match status" value="1"/>
</dbReference>
<dbReference type="Pfam" id="PF02515">
    <property type="entry name" value="CoA_transf_3"/>
    <property type="match status" value="1"/>
</dbReference>
<dbReference type="PANTHER" id="PTHR48207:SF3">
    <property type="entry name" value="SUCCINATE--HYDROXYMETHYLGLUTARATE COA-TRANSFERASE"/>
    <property type="match status" value="1"/>
</dbReference>
<dbReference type="EMBL" id="JAUQSZ010000010">
    <property type="protein sequence ID" value="MDO7843637.1"/>
    <property type="molecule type" value="Genomic_DNA"/>
</dbReference>
<name>A0ABT9A4I9_9SPHN</name>
<sequence>MASLLDGIRVLDLGRMLAAPTATQMLADFGAEVIKIERPGRGDDNRRLVAPELRDAHSAVNAPLFVAANRGKRSVTIDLGSAEGQQLVRDLSRHCDVLIENFKPGDLARKGLDYDSIRAINPDIVYCSLTAFGQTGPLASGGGIDSVFQAMSGVMGVTGEPDSGPLKVGFFVGDVLGGLYAAIGILAALLHKQRGGGGQAIDISMVETMIAALGHHYQSYLMTGTVPPRMGNGSAEGSVPVGAFRCTDGYVQVSAVGQDRYRLLCEGLGRPDLLTHAHFATPEDRVAHKGETMGIFQDIFETNSCSHWVNLLAPKGVIIARVNTIPDALAEPQMVAREIVREVTHAESGHMRLIANPVRLSRTPVDYKPTPVLGEDSVDVLRSILGLDDTRIDMLRAAGIL</sequence>
<comment type="caution">
    <text evidence="2">The sequence shown here is derived from an EMBL/GenBank/DDBJ whole genome shotgun (WGS) entry which is preliminary data.</text>
</comment>
<dbReference type="SUPFAM" id="SSF89796">
    <property type="entry name" value="CoA-transferase family III (CaiB/BaiF)"/>
    <property type="match status" value="1"/>
</dbReference>
<keyword evidence="3" id="KW-1185">Reference proteome</keyword>
<evidence type="ECO:0000313" key="3">
    <source>
        <dbReference type="Proteomes" id="UP001176468"/>
    </source>
</evidence>
<dbReference type="RefSeq" id="WP_304562092.1">
    <property type="nucleotide sequence ID" value="NZ_JAUQSZ010000010.1"/>
</dbReference>
<proteinExistence type="predicted"/>
<organism evidence="2 3">
    <name type="scientific">Sphingomonas immobilis</name>
    <dbReference type="NCBI Taxonomy" id="3063997"/>
    <lineage>
        <taxon>Bacteria</taxon>
        <taxon>Pseudomonadati</taxon>
        <taxon>Pseudomonadota</taxon>
        <taxon>Alphaproteobacteria</taxon>
        <taxon>Sphingomonadales</taxon>
        <taxon>Sphingomonadaceae</taxon>
        <taxon>Sphingomonas</taxon>
    </lineage>
</organism>
<dbReference type="Gene3D" id="3.40.50.10540">
    <property type="entry name" value="Crotonobetainyl-coa:carnitine coa-transferase, domain 1"/>
    <property type="match status" value="1"/>
</dbReference>
<keyword evidence="1" id="KW-0808">Transferase</keyword>
<dbReference type="InterPro" id="IPR044855">
    <property type="entry name" value="CoA-Trfase_III_dom3_sf"/>
</dbReference>
<gene>
    <name evidence="2" type="ORF">Q5H94_14985</name>
</gene>